<dbReference type="OrthoDB" id="797757at2"/>
<dbReference type="Proteomes" id="UP000192276">
    <property type="component" value="Unassembled WGS sequence"/>
</dbReference>
<evidence type="ECO:0000256" key="1">
    <source>
        <dbReference type="SAM" id="MobiDB-lite"/>
    </source>
</evidence>
<comment type="caution">
    <text evidence="2">The sequence shown here is derived from an EMBL/GenBank/DDBJ whole genome shotgun (WGS) entry which is preliminary data.</text>
</comment>
<dbReference type="AlphaFoldDB" id="A0A1V9GCF0"/>
<dbReference type="RefSeq" id="WP_081158393.1">
    <property type="nucleotide sequence ID" value="NZ_LWBP01000001.1"/>
</dbReference>
<name>A0A1V9GCF0_9BACT</name>
<gene>
    <name evidence="2" type="ORF">A4R26_00105</name>
</gene>
<evidence type="ECO:0000313" key="2">
    <source>
        <dbReference type="EMBL" id="OQP68250.1"/>
    </source>
</evidence>
<organism evidence="2 3">
    <name type="scientific">Niastella populi</name>
    <dbReference type="NCBI Taxonomy" id="550983"/>
    <lineage>
        <taxon>Bacteria</taxon>
        <taxon>Pseudomonadati</taxon>
        <taxon>Bacteroidota</taxon>
        <taxon>Chitinophagia</taxon>
        <taxon>Chitinophagales</taxon>
        <taxon>Chitinophagaceae</taxon>
        <taxon>Niastella</taxon>
    </lineage>
</organism>
<feature type="compositionally biased region" description="Basic residues" evidence="1">
    <location>
        <begin position="9"/>
        <end position="18"/>
    </location>
</feature>
<protein>
    <submittedName>
        <fullName evidence="2">Uncharacterized protein</fullName>
    </submittedName>
</protein>
<dbReference type="STRING" id="550983.A4R26_00105"/>
<accession>A0A1V9GCF0</accession>
<reference evidence="3" key="1">
    <citation type="submission" date="2016-04" db="EMBL/GenBank/DDBJ databases">
        <authorList>
            <person name="Chen L."/>
            <person name="Zhuang W."/>
            <person name="Wang G."/>
        </authorList>
    </citation>
    <scope>NUCLEOTIDE SEQUENCE [LARGE SCALE GENOMIC DNA]</scope>
    <source>
        <strain evidence="3">208</strain>
    </source>
</reference>
<dbReference type="EMBL" id="LWBP01000001">
    <property type="protein sequence ID" value="OQP68250.1"/>
    <property type="molecule type" value="Genomic_DNA"/>
</dbReference>
<feature type="region of interest" description="Disordered" evidence="1">
    <location>
        <begin position="1"/>
        <end position="24"/>
    </location>
</feature>
<proteinExistence type="predicted"/>
<sequence length="141" mass="16038">MSSEEKGSTHHHHHRHGGRIPLEQAKKEIKRWKEHIADMGDDCPYDYVQSFFIPMEDIKRLYENYQHLHPTGVRAYIGIKEKNEKGCAPLRLLLVPATKHTDFYNNGPLADEAGNNAGNSSVYDFTMPCPDVCASENDLNS</sequence>
<keyword evidence="3" id="KW-1185">Reference proteome</keyword>
<evidence type="ECO:0000313" key="3">
    <source>
        <dbReference type="Proteomes" id="UP000192276"/>
    </source>
</evidence>